<organism evidence="2 3">
    <name type="scientific">Malus domestica</name>
    <name type="common">Apple</name>
    <name type="synonym">Pyrus malus</name>
    <dbReference type="NCBI Taxonomy" id="3750"/>
    <lineage>
        <taxon>Eukaryota</taxon>
        <taxon>Viridiplantae</taxon>
        <taxon>Streptophyta</taxon>
        <taxon>Embryophyta</taxon>
        <taxon>Tracheophyta</taxon>
        <taxon>Spermatophyta</taxon>
        <taxon>Magnoliopsida</taxon>
        <taxon>eudicotyledons</taxon>
        <taxon>Gunneridae</taxon>
        <taxon>Pentapetalae</taxon>
        <taxon>rosids</taxon>
        <taxon>fabids</taxon>
        <taxon>Rosales</taxon>
        <taxon>Rosaceae</taxon>
        <taxon>Amygdaloideae</taxon>
        <taxon>Maleae</taxon>
        <taxon>Malus</taxon>
    </lineage>
</organism>
<protein>
    <recommendedName>
        <fullName evidence="1">MATH domain-containing protein</fullName>
    </recommendedName>
</protein>
<name>A0A498HQB2_MALDO</name>
<evidence type="ECO:0000259" key="1">
    <source>
        <dbReference type="Pfam" id="PF22486"/>
    </source>
</evidence>
<dbReference type="Gene3D" id="2.60.210.10">
    <property type="entry name" value="Apoptosis, Tumor Necrosis Factor Receptor Associated Protein 2, Chain A"/>
    <property type="match status" value="1"/>
</dbReference>
<dbReference type="InterPro" id="IPR008974">
    <property type="entry name" value="TRAF-like"/>
</dbReference>
<gene>
    <name evidence="2" type="ORF">DVH24_025276</name>
</gene>
<sequence length="106" mass="11816">MFSYTSSDGRWRKIQLCPKGNYDEKGTHISLYLELDGSEDLRDSKVFAEFSLRILVAGSVPRIKVLVGLVSFHWTLSNMQARVEANVTVLGAAKALQSACLQFQCC</sequence>
<dbReference type="AlphaFoldDB" id="A0A498HQB2"/>
<proteinExistence type="predicted"/>
<evidence type="ECO:0000313" key="2">
    <source>
        <dbReference type="EMBL" id="RXH71775.1"/>
    </source>
</evidence>
<dbReference type="EMBL" id="RDQH01000342">
    <property type="protein sequence ID" value="RXH71775.1"/>
    <property type="molecule type" value="Genomic_DNA"/>
</dbReference>
<accession>A0A498HQB2</accession>
<dbReference type="Pfam" id="PF22486">
    <property type="entry name" value="MATH_2"/>
    <property type="match status" value="1"/>
</dbReference>
<feature type="domain" description="MATH" evidence="1">
    <location>
        <begin position="9"/>
        <end position="55"/>
    </location>
</feature>
<reference evidence="2 3" key="1">
    <citation type="submission" date="2018-10" db="EMBL/GenBank/DDBJ databases">
        <title>A high-quality apple genome assembly.</title>
        <authorList>
            <person name="Hu J."/>
        </authorList>
    </citation>
    <scope>NUCLEOTIDE SEQUENCE [LARGE SCALE GENOMIC DNA]</scope>
    <source>
        <strain evidence="3">cv. HFTH1</strain>
        <tissue evidence="2">Young leaf</tissue>
    </source>
</reference>
<dbReference type="CDD" id="cd00121">
    <property type="entry name" value="MATH"/>
    <property type="match status" value="1"/>
</dbReference>
<dbReference type="InterPro" id="IPR002083">
    <property type="entry name" value="MATH/TRAF_dom"/>
</dbReference>
<evidence type="ECO:0000313" key="3">
    <source>
        <dbReference type="Proteomes" id="UP000290289"/>
    </source>
</evidence>
<dbReference type="SUPFAM" id="SSF49599">
    <property type="entry name" value="TRAF domain-like"/>
    <property type="match status" value="1"/>
</dbReference>
<comment type="caution">
    <text evidence="2">The sequence shown here is derived from an EMBL/GenBank/DDBJ whole genome shotgun (WGS) entry which is preliminary data.</text>
</comment>
<dbReference type="Proteomes" id="UP000290289">
    <property type="component" value="Chromosome 16"/>
</dbReference>
<keyword evidence="3" id="KW-1185">Reference proteome</keyword>